<comment type="caution">
    <text evidence="1">The sequence shown here is derived from an EMBL/GenBank/DDBJ whole genome shotgun (WGS) entry which is preliminary data.</text>
</comment>
<accession>A0A9Q0RZ10</accession>
<keyword evidence="2" id="KW-1185">Reference proteome</keyword>
<name>A0A9Q0RZ10_9DIPT</name>
<evidence type="ECO:0000313" key="2">
    <source>
        <dbReference type="Proteomes" id="UP001151699"/>
    </source>
</evidence>
<dbReference type="Proteomes" id="UP001151699">
    <property type="component" value="Chromosome X"/>
</dbReference>
<gene>
    <name evidence="1" type="ORF">Bhyg_10790</name>
</gene>
<evidence type="ECO:0000313" key="1">
    <source>
        <dbReference type="EMBL" id="KAJ6638057.1"/>
    </source>
</evidence>
<sequence length="106" mass="12348">MNIRHRNSVSSVRSQSEILFSFLMVQWNATTSLIVLLVLKFQPSSDRQVPFARTNYHLMLPSYINVSSYHNQPVKKKHMKMHLVISEENTTIISATLYTITIFQHL</sequence>
<organism evidence="1 2">
    <name type="scientific">Pseudolycoriella hygida</name>
    <dbReference type="NCBI Taxonomy" id="35572"/>
    <lineage>
        <taxon>Eukaryota</taxon>
        <taxon>Metazoa</taxon>
        <taxon>Ecdysozoa</taxon>
        <taxon>Arthropoda</taxon>
        <taxon>Hexapoda</taxon>
        <taxon>Insecta</taxon>
        <taxon>Pterygota</taxon>
        <taxon>Neoptera</taxon>
        <taxon>Endopterygota</taxon>
        <taxon>Diptera</taxon>
        <taxon>Nematocera</taxon>
        <taxon>Sciaroidea</taxon>
        <taxon>Sciaridae</taxon>
        <taxon>Pseudolycoriella</taxon>
    </lineage>
</organism>
<protein>
    <submittedName>
        <fullName evidence="1">Uncharacterized protein</fullName>
    </submittedName>
</protein>
<dbReference type="EMBL" id="WJQU01000003">
    <property type="protein sequence ID" value="KAJ6638057.1"/>
    <property type="molecule type" value="Genomic_DNA"/>
</dbReference>
<reference evidence="1" key="1">
    <citation type="submission" date="2022-07" db="EMBL/GenBank/DDBJ databases">
        <authorList>
            <person name="Trinca V."/>
            <person name="Uliana J.V.C."/>
            <person name="Torres T.T."/>
            <person name="Ward R.J."/>
            <person name="Monesi N."/>
        </authorList>
    </citation>
    <scope>NUCLEOTIDE SEQUENCE</scope>
    <source>
        <strain evidence="1">HSMRA1968</strain>
        <tissue evidence="1">Whole embryos</tissue>
    </source>
</reference>
<dbReference type="AlphaFoldDB" id="A0A9Q0RZ10"/>
<proteinExistence type="predicted"/>